<reference evidence="1" key="1">
    <citation type="submission" date="2021-02" db="EMBL/GenBank/DDBJ databases">
        <authorList>
            <person name="Dougan E. K."/>
            <person name="Rhodes N."/>
            <person name="Thang M."/>
            <person name="Chan C."/>
        </authorList>
    </citation>
    <scope>NUCLEOTIDE SEQUENCE</scope>
</reference>
<dbReference type="SUPFAM" id="SSF56672">
    <property type="entry name" value="DNA/RNA polymerases"/>
    <property type="match status" value="1"/>
</dbReference>
<dbReference type="Gene3D" id="3.10.10.10">
    <property type="entry name" value="HIV Type 1 Reverse Transcriptase, subunit A, domain 1"/>
    <property type="match status" value="1"/>
</dbReference>
<keyword evidence="2" id="KW-1185">Reference proteome</keyword>
<dbReference type="InterPro" id="IPR043128">
    <property type="entry name" value="Rev_trsase/Diguanyl_cyclase"/>
</dbReference>
<evidence type="ECO:0000313" key="1">
    <source>
        <dbReference type="EMBL" id="CAE7035202.1"/>
    </source>
</evidence>
<protein>
    <recommendedName>
        <fullName evidence="3">Reverse transcriptase domain-containing protein</fullName>
    </recommendedName>
</protein>
<dbReference type="Proteomes" id="UP000604046">
    <property type="component" value="Unassembled WGS sequence"/>
</dbReference>
<accession>A0A812IH60</accession>
<dbReference type="OrthoDB" id="443967at2759"/>
<dbReference type="AlphaFoldDB" id="A0A812IH60"/>
<dbReference type="EMBL" id="CAJNDS010000261">
    <property type="protein sequence ID" value="CAE7035202.1"/>
    <property type="molecule type" value="Genomic_DNA"/>
</dbReference>
<dbReference type="InterPro" id="IPR043502">
    <property type="entry name" value="DNA/RNA_pol_sf"/>
</dbReference>
<dbReference type="Gene3D" id="3.30.70.270">
    <property type="match status" value="1"/>
</dbReference>
<sequence>MTRLYKKSSRTADSFRNCGISPSRKETRDGHKVLTALADLPEDALISKRFGIQQGHKLRPIDDLSQSLINMAFESHGKVHVHADVITAALLMSRRLHKGKVFGKTLDLKAAYRQLPLEEQALDKAFIAVKCPETGEVVFFRLLCLPFGATAAVHSFIRVSLALCHIGNVLFRLPMTAYYDDFTLFSSEELLNSPRPPSTSCFPC</sequence>
<organism evidence="1 2">
    <name type="scientific">Symbiodinium natans</name>
    <dbReference type="NCBI Taxonomy" id="878477"/>
    <lineage>
        <taxon>Eukaryota</taxon>
        <taxon>Sar</taxon>
        <taxon>Alveolata</taxon>
        <taxon>Dinophyceae</taxon>
        <taxon>Suessiales</taxon>
        <taxon>Symbiodiniaceae</taxon>
        <taxon>Symbiodinium</taxon>
    </lineage>
</organism>
<comment type="caution">
    <text evidence="1">The sequence shown here is derived from an EMBL/GenBank/DDBJ whole genome shotgun (WGS) entry which is preliminary data.</text>
</comment>
<name>A0A812IH60_9DINO</name>
<evidence type="ECO:0000313" key="2">
    <source>
        <dbReference type="Proteomes" id="UP000604046"/>
    </source>
</evidence>
<gene>
    <name evidence="1" type="ORF">SNAT2548_LOCUS4258</name>
</gene>
<proteinExistence type="predicted"/>
<evidence type="ECO:0008006" key="3">
    <source>
        <dbReference type="Google" id="ProtNLM"/>
    </source>
</evidence>